<dbReference type="KEGG" id="vff:VITFI_CDS2959"/>
<reference evidence="1 2" key="1">
    <citation type="submission" date="2017-07" db="EMBL/GenBank/DDBJ databases">
        <title>Complete Genome Sequence of the cosmetic ferment Vitreoscilla filiformis (ATCC15551).</title>
        <authorList>
            <person name="Contreras S."/>
            <person name="Sagory-Zalkind P."/>
            <person name="Blanquart H."/>
            <person name="Iltis A."/>
            <person name="Morand S.C."/>
        </authorList>
    </citation>
    <scope>NUCLEOTIDE SEQUENCE [LARGE SCALE GENOMIC DNA]</scope>
    <source>
        <strain evidence="1 2">ATCC 15551</strain>
    </source>
</reference>
<dbReference type="EMBL" id="CP022423">
    <property type="protein sequence ID" value="ASM78736.1"/>
    <property type="molecule type" value="Genomic_DNA"/>
</dbReference>
<keyword evidence="2" id="KW-1185">Reference proteome</keyword>
<accession>A0A221KI95</accession>
<name>A0A221KI95_VITFI</name>
<dbReference type="RefSeq" id="WP_089417618.1">
    <property type="nucleotide sequence ID" value="NZ_CP022423.1"/>
</dbReference>
<proteinExistence type="predicted"/>
<evidence type="ECO:0000313" key="2">
    <source>
        <dbReference type="Proteomes" id="UP000199729"/>
    </source>
</evidence>
<evidence type="ECO:0000313" key="1">
    <source>
        <dbReference type="EMBL" id="ASM78736.1"/>
    </source>
</evidence>
<organism evidence="1 2">
    <name type="scientific">Vitreoscilla filiformis</name>
    <dbReference type="NCBI Taxonomy" id="63"/>
    <lineage>
        <taxon>Bacteria</taxon>
        <taxon>Pseudomonadati</taxon>
        <taxon>Pseudomonadota</taxon>
        <taxon>Betaproteobacteria</taxon>
        <taxon>Neisseriales</taxon>
        <taxon>Neisseriaceae</taxon>
        <taxon>Vitreoscilla</taxon>
    </lineage>
</organism>
<protein>
    <submittedName>
        <fullName evidence="1">Uncharacterized protein</fullName>
    </submittedName>
</protein>
<dbReference type="OrthoDB" id="9180698at2"/>
<dbReference type="AlphaFoldDB" id="A0A221KI95"/>
<gene>
    <name evidence="1" type="ORF">VITFI_CDS2959</name>
</gene>
<dbReference type="Proteomes" id="UP000199729">
    <property type="component" value="Chromosome"/>
</dbReference>
<sequence>MGFFSAIGSAISSIASGIGSAVSSIGSALSSFAGGIGTVIGTVIPVLGPMATTLSRFAAVFLQALGVFKPGEQPDEMGERALQAAGKGITIDQFEDFDSYLDALRDFDLDPEKAAKRSYAEKLVAGLGVGTVGLERKFNAPPGSLDTLWLLPITNPAYFTVERMQSIISTGRLGGDVWAYLDKRLSAGDSSRLEDALTVASDRTAPTPAERNALYDALDQARDRWAELGKQVESSGKGA</sequence>